<evidence type="ECO:0000313" key="2">
    <source>
        <dbReference type="EMBL" id="GAX58468.1"/>
    </source>
</evidence>
<dbReference type="STRING" id="1963.AQJ27_49660"/>
<dbReference type="Pfam" id="PF04248">
    <property type="entry name" value="NTP_transf_9"/>
    <property type="match status" value="1"/>
</dbReference>
<name>A0A250VW16_STROL</name>
<dbReference type="InterPro" id="IPR038694">
    <property type="entry name" value="DUF427_sf"/>
</dbReference>
<evidence type="ECO:0000259" key="1">
    <source>
        <dbReference type="Pfam" id="PF04248"/>
    </source>
</evidence>
<accession>A0A250VW16</accession>
<dbReference type="PANTHER" id="PTHR34310">
    <property type="entry name" value="DUF427 DOMAIN PROTEIN (AFU_ORTHOLOGUE AFUA_3G02220)"/>
    <property type="match status" value="1"/>
</dbReference>
<evidence type="ECO:0000313" key="3">
    <source>
        <dbReference type="Proteomes" id="UP000217446"/>
    </source>
</evidence>
<dbReference type="Proteomes" id="UP000217446">
    <property type="component" value="Unassembled WGS sequence"/>
</dbReference>
<dbReference type="AlphaFoldDB" id="A0A250VW16"/>
<dbReference type="InterPro" id="IPR007361">
    <property type="entry name" value="DUF427"/>
</dbReference>
<sequence length="124" mass="13363">MPTRKPKIPGPGHPITIEPTGVRVVARVGTHVVADTTRALTLREANYPPVQYIPLDDVDQTLLMDSATQTYCPYKGDASYYSIALAEGGPADAVWSYREPYDSVAAIAGHVAFYTDQVNVVLGA</sequence>
<protein>
    <recommendedName>
        <fullName evidence="1">DUF427 domain-containing protein</fullName>
    </recommendedName>
</protein>
<feature type="domain" description="DUF427" evidence="1">
    <location>
        <begin position="25"/>
        <end position="115"/>
    </location>
</feature>
<dbReference type="EMBL" id="BDQI01000054">
    <property type="protein sequence ID" value="GAX58468.1"/>
    <property type="molecule type" value="Genomic_DNA"/>
</dbReference>
<dbReference type="PANTHER" id="PTHR34310:SF8">
    <property type="entry name" value="CONSERVED PROTEIN"/>
    <property type="match status" value="1"/>
</dbReference>
<reference evidence="3" key="1">
    <citation type="submission" date="2017-05" db="EMBL/GenBank/DDBJ databases">
        <title>Streptomyces olivochromogenes NBRC 3561 whole genome shotgun sequence.</title>
        <authorList>
            <person name="Dohra H."/>
            <person name="Kodani S."/>
        </authorList>
    </citation>
    <scope>NUCLEOTIDE SEQUENCE [LARGE SCALE GENOMIC DNA]</scope>
    <source>
        <strain evidence="3">NBRC 3561</strain>
    </source>
</reference>
<dbReference type="Gene3D" id="2.170.150.40">
    <property type="entry name" value="Domain of unknown function (DUF427)"/>
    <property type="match status" value="1"/>
</dbReference>
<organism evidence="2 3">
    <name type="scientific">Streptomyces olivochromogenes</name>
    <dbReference type="NCBI Taxonomy" id="1963"/>
    <lineage>
        <taxon>Bacteria</taxon>
        <taxon>Bacillati</taxon>
        <taxon>Actinomycetota</taxon>
        <taxon>Actinomycetes</taxon>
        <taxon>Kitasatosporales</taxon>
        <taxon>Streptomycetaceae</taxon>
        <taxon>Streptomyces</taxon>
    </lineage>
</organism>
<keyword evidence="3" id="KW-1185">Reference proteome</keyword>
<proteinExistence type="predicted"/>
<gene>
    <name evidence="2" type="ORF">SO3561_10041</name>
</gene>
<dbReference type="RefSeq" id="WP_067385420.1">
    <property type="nucleotide sequence ID" value="NZ_BDQI01000054.1"/>
</dbReference>
<comment type="caution">
    <text evidence="2">The sequence shown here is derived from an EMBL/GenBank/DDBJ whole genome shotgun (WGS) entry which is preliminary data.</text>
</comment>